<organism evidence="1 2">
    <name type="scientific">Rotaria magnacalcarata</name>
    <dbReference type="NCBI Taxonomy" id="392030"/>
    <lineage>
        <taxon>Eukaryota</taxon>
        <taxon>Metazoa</taxon>
        <taxon>Spiralia</taxon>
        <taxon>Gnathifera</taxon>
        <taxon>Rotifera</taxon>
        <taxon>Eurotatoria</taxon>
        <taxon>Bdelloidea</taxon>
        <taxon>Philodinida</taxon>
        <taxon>Philodinidae</taxon>
        <taxon>Rotaria</taxon>
    </lineage>
</organism>
<evidence type="ECO:0000313" key="1">
    <source>
        <dbReference type="EMBL" id="CAF5219166.1"/>
    </source>
</evidence>
<dbReference type="Proteomes" id="UP000676336">
    <property type="component" value="Unassembled WGS sequence"/>
</dbReference>
<gene>
    <name evidence="1" type="ORF">SMN809_LOCUS81295</name>
</gene>
<proteinExistence type="predicted"/>
<feature type="non-terminal residue" evidence="1">
    <location>
        <position position="1"/>
    </location>
</feature>
<dbReference type="EMBL" id="CAJOBI010347835">
    <property type="protein sequence ID" value="CAF5219166.1"/>
    <property type="molecule type" value="Genomic_DNA"/>
</dbReference>
<reference evidence="1" key="1">
    <citation type="submission" date="2021-02" db="EMBL/GenBank/DDBJ databases">
        <authorList>
            <person name="Nowell W R."/>
        </authorList>
    </citation>
    <scope>NUCLEOTIDE SEQUENCE</scope>
</reference>
<comment type="caution">
    <text evidence="1">The sequence shown here is derived from an EMBL/GenBank/DDBJ whole genome shotgun (WGS) entry which is preliminary data.</text>
</comment>
<name>A0A8S3JJK8_9BILA</name>
<accession>A0A8S3JJK8</accession>
<evidence type="ECO:0000313" key="2">
    <source>
        <dbReference type="Proteomes" id="UP000676336"/>
    </source>
</evidence>
<sequence length="64" mass="7207">NTSLFKYGPVNNQSILYIEPLALQSGRSYEFQAILTNIYDTSIQYAGYALVQVQKDDSVEISVE</sequence>
<protein>
    <submittedName>
        <fullName evidence="1">Uncharacterized protein</fullName>
    </submittedName>
</protein>
<dbReference type="AlphaFoldDB" id="A0A8S3JJK8"/>